<dbReference type="InterPro" id="IPR029063">
    <property type="entry name" value="SAM-dependent_MTases_sf"/>
</dbReference>
<dbReference type="InterPro" id="IPR035094">
    <property type="entry name" value="EgtD"/>
</dbReference>
<dbReference type="PIRSF" id="PIRSF018005">
    <property type="entry name" value="UCP018005"/>
    <property type="match status" value="1"/>
</dbReference>
<dbReference type="Proteomes" id="UP000316781">
    <property type="component" value="Unassembled WGS sequence"/>
</dbReference>
<dbReference type="Gene3D" id="3.40.50.150">
    <property type="entry name" value="Vaccinia Virus protein VP39"/>
    <property type="match status" value="1"/>
</dbReference>
<dbReference type="InterPro" id="IPR017804">
    <property type="entry name" value="MeTrfase_EgtD-like"/>
</dbReference>
<dbReference type="RefSeq" id="WP_142863386.1">
    <property type="nucleotide sequence ID" value="NZ_VJMF01000049.1"/>
</dbReference>
<evidence type="ECO:0000259" key="3">
    <source>
        <dbReference type="Pfam" id="PF10017"/>
    </source>
</evidence>
<dbReference type="NCBIfam" id="TIGR03438">
    <property type="entry name" value="egtD_ergothio"/>
    <property type="match status" value="1"/>
</dbReference>
<evidence type="ECO:0000313" key="5">
    <source>
        <dbReference type="Proteomes" id="UP000316781"/>
    </source>
</evidence>
<reference evidence="4 5" key="1">
    <citation type="submission" date="2019-07" db="EMBL/GenBank/DDBJ databases">
        <title>Ln-dependent methylotrophs.</title>
        <authorList>
            <person name="Tani A."/>
        </authorList>
    </citation>
    <scope>NUCLEOTIDE SEQUENCE [LARGE SCALE GENOMIC DNA]</scope>
    <source>
        <strain evidence="4 5">SM89A</strain>
    </source>
</reference>
<name>A0A549SQV4_METSR</name>
<dbReference type="AlphaFoldDB" id="A0A549SQV4"/>
<dbReference type="InterPro" id="IPR051128">
    <property type="entry name" value="EgtD_Methyltrsf_superfamily"/>
</dbReference>
<dbReference type="PANTHER" id="PTHR43397">
    <property type="entry name" value="ERGOTHIONEINE BIOSYNTHESIS PROTEIN 1"/>
    <property type="match status" value="1"/>
</dbReference>
<dbReference type="GO" id="GO:0052706">
    <property type="term" value="F:L-histidine N(alpha)-methyltransferase activity"/>
    <property type="evidence" value="ECO:0007669"/>
    <property type="project" value="UniProtKB-EC"/>
</dbReference>
<dbReference type="InterPro" id="IPR019257">
    <property type="entry name" value="MeTrfase_dom"/>
</dbReference>
<keyword evidence="2 4" id="KW-0808">Transferase</keyword>
<sequence>MTNDIDRATPSEPKGRGFAADVLDGLSRAEKRLSCVYFYDAAGSELFDEITRLPDYYPTRVETDILAAHGEEMLDGAAEDTALVEFGSGSSRKTEILLERAPRLALYAPIDVCASALEKARARLSARFPHLRVCPIVADFSRPAPLPAALADRRRIGFFPGSTIGNFTPDEARALLLAMRVLLGPGGRLIVGVDLKKDPSRLIAAYNDAHGVTAAFNLNLLARINRELGGGFDLSGFGHQAIYDARAGRIEMRLVSRRRQTAKIGGRDFAFSRGEAIHTEDCYKYGVDEFRVTASDAGWEPGRVWTDGEALFSVHELQAP</sequence>
<dbReference type="SUPFAM" id="SSF53335">
    <property type="entry name" value="S-adenosyl-L-methionine-dependent methyltransferases"/>
    <property type="match status" value="1"/>
</dbReference>
<evidence type="ECO:0000256" key="2">
    <source>
        <dbReference type="ARBA" id="ARBA00022679"/>
    </source>
</evidence>
<dbReference type="EC" id="2.1.1.44" evidence="4"/>
<keyword evidence="1 4" id="KW-0489">Methyltransferase</keyword>
<proteinExistence type="predicted"/>
<gene>
    <name evidence="4" type="primary">egtD</name>
    <name evidence="4" type="ORF">FM996_13125</name>
</gene>
<feature type="domain" description="Histidine-specific methyltransferase SAM-dependent" evidence="3">
    <location>
        <begin position="18"/>
        <end position="318"/>
    </location>
</feature>
<accession>A0A549SQV4</accession>
<dbReference type="GO" id="GO:0032259">
    <property type="term" value="P:methylation"/>
    <property type="evidence" value="ECO:0007669"/>
    <property type="project" value="UniProtKB-KW"/>
</dbReference>
<evidence type="ECO:0000313" key="4">
    <source>
        <dbReference type="EMBL" id="TRL32005.1"/>
    </source>
</evidence>
<dbReference type="PANTHER" id="PTHR43397:SF1">
    <property type="entry name" value="ERGOTHIONEINE BIOSYNTHESIS PROTEIN 1"/>
    <property type="match status" value="1"/>
</dbReference>
<dbReference type="EMBL" id="VJMF01000049">
    <property type="protein sequence ID" value="TRL32005.1"/>
    <property type="molecule type" value="Genomic_DNA"/>
</dbReference>
<evidence type="ECO:0000256" key="1">
    <source>
        <dbReference type="ARBA" id="ARBA00022603"/>
    </source>
</evidence>
<dbReference type="Pfam" id="PF10017">
    <property type="entry name" value="Methyltransf_33"/>
    <property type="match status" value="1"/>
</dbReference>
<comment type="caution">
    <text evidence="4">The sequence shown here is derived from an EMBL/GenBank/DDBJ whole genome shotgun (WGS) entry which is preliminary data.</text>
</comment>
<organism evidence="4 5">
    <name type="scientific">Methylosinus sporium</name>
    <dbReference type="NCBI Taxonomy" id="428"/>
    <lineage>
        <taxon>Bacteria</taxon>
        <taxon>Pseudomonadati</taxon>
        <taxon>Pseudomonadota</taxon>
        <taxon>Alphaproteobacteria</taxon>
        <taxon>Hyphomicrobiales</taxon>
        <taxon>Methylocystaceae</taxon>
        <taxon>Methylosinus</taxon>
    </lineage>
</organism>
<protein>
    <submittedName>
        <fullName evidence="4">L-histidine N(Alpha)-methyltransferase</fullName>
        <ecNumber evidence="4">2.1.1.44</ecNumber>
    </submittedName>
</protein>